<feature type="domain" description="F-box" evidence="2">
    <location>
        <begin position="108"/>
        <end position="161"/>
    </location>
</feature>
<dbReference type="PROSITE" id="PS50181">
    <property type="entry name" value="FBOX"/>
    <property type="match status" value="1"/>
</dbReference>
<dbReference type="AlphaFoldDB" id="A0AA39TKK6"/>
<accession>A0AA39TKK6</accession>
<dbReference type="RefSeq" id="XP_060333999.1">
    <property type="nucleotide sequence ID" value="XM_060466254.1"/>
</dbReference>
<protein>
    <recommendedName>
        <fullName evidence="2">F-box domain-containing protein</fullName>
    </recommendedName>
</protein>
<name>A0AA39TKK6_ARMTA</name>
<dbReference type="SUPFAM" id="SSF81383">
    <property type="entry name" value="F-box domain"/>
    <property type="match status" value="1"/>
</dbReference>
<comment type="caution">
    <text evidence="3">The sequence shown here is derived from an EMBL/GenBank/DDBJ whole genome shotgun (WGS) entry which is preliminary data.</text>
</comment>
<sequence>MDAATEICAACTLTANLANHNHILSANDLSVPDNLNPYINGNLYPTSTICIEIKQSLERLTKRFEEVLAHQQNIISQVALMLKKHKEAYAKTQLRAEEIMDRHKYALSSPIRSLPDDLLAVIFQFTSPNAAIMDQFPWIATRVCRQWRAVAHSNRVLWSELNLDSSSITDDDRGRSSSTQSERGTHSSMIREPHSWSASPEGELERKHHEVVRPAVSKRALSQALELSGSVPLTFSVDFPIGIDDEEIDIALDYLDMFIAQAVRWRNVRLHHTLFPLPPPARLPLPPTPPSSTFHQHQPHLLPTPGDGCLRLIQALGLRIPLTSMSLSLLHSIPTRLQRTKPRRQCSLSQSLSLRMGLKALPLPLQTVLCCYVRRWSPLRGISSVQWLRPQMESFAKDFICAVDTSTGGVLCEGYRLCSGTRLLRPQVVSFAKDVTCAVVLGGYVRWWCPSRRMSPVWWYSVFRSQAVSFSKELACFAVLGFRFIIFMG</sequence>
<proteinExistence type="predicted"/>
<evidence type="ECO:0000313" key="3">
    <source>
        <dbReference type="EMBL" id="KAK0462387.1"/>
    </source>
</evidence>
<dbReference type="Gene3D" id="1.20.1280.50">
    <property type="match status" value="1"/>
</dbReference>
<dbReference type="InterPro" id="IPR001810">
    <property type="entry name" value="F-box_dom"/>
</dbReference>
<evidence type="ECO:0000256" key="1">
    <source>
        <dbReference type="SAM" id="MobiDB-lite"/>
    </source>
</evidence>
<dbReference type="GeneID" id="85349802"/>
<evidence type="ECO:0000259" key="2">
    <source>
        <dbReference type="PROSITE" id="PS50181"/>
    </source>
</evidence>
<dbReference type="InterPro" id="IPR036047">
    <property type="entry name" value="F-box-like_dom_sf"/>
</dbReference>
<organism evidence="3 4">
    <name type="scientific">Armillaria tabescens</name>
    <name type="common">Ringless honey mushroom</name>
    <name type="synonym">Agaricus tabescens</name>
    <dbReference type="NCBI Taxonomy" id="1929756"/>
    <lineage>
        <taxon>Eukaryota</taxon>
        <taxon>Fungi</taxon>
        <taxon>Dikarya</taxon>
        <taxon>Basidiomycota</taxon>
        <taxon>Agaricomycotina</taxon>
        <taxon>Agaricomycetes</taxon>
        <taxon>Agaricomycetidae</taxon>
        <taxon>Agaricales</taxon>
        <taxon>Marasmiineae</taxon>
        <taxon>Physalacriaceae</taxon>
        <taxon>Desarmillaria</taxon>
    </lineage>
</organism>
<dbReference type="EMBL" id="JAUEPS010000009">
    <property type="protein sequence ID" value="KAK0462387.1"/>
    <property type="molecule type" value="Genomic_DNA"/>
</dbReference>
<reference evidence="3" key="1">
    <citation type="submission" date="2023-06" db="EMBL/GenBank/DDBJ databases">
        <authorList>
            <consortium name="Lawrence Berkeley National Laboratory"/>
            <person name="Ahrendt S."/>
            <person name="Sahu N."/>
            <person name="Indic B."/>
            <person name="Wong-Bajracharya J."/>
            <person name="Merenyi Z."/>
            <person name="Ke H.-M."/>
            <person name="Monk M."/>
            <person name="Kocsube S."/>
            <person name="Drula E."/>
            <person name="Lipzen A."/>
            <person name="Balint B."/>
            <person name="Henrissat B."/>
            <person name="Andreopoulos B."/>
            <person name="Martin F.M."/>
            <person name="Harder C.B."/>
            <person name="Rigling D."/>
            <person name="Ford K.L."/>
            <person name="Foster G.D."/>
            <person name="Pangilinan J."/>
            <person name="Papanicolaou A."/>
            <person name="Barry K."/>
            <person name="LaButti K."/>
            <person name="Viragh M."/>
            <person name="Koriabine M."/>
            <person name="Yan M."/>
            <person name="Riley R."/>
            <person name="Champramary S."/>
            <person name="Plett K.L."/>
            <person name="Tsai I.J."/>
            <person name="Slot J."/>
            <person name="Sipos G."/>
            <person name="Plett J."/>
            <person name="Nagy L.G."/>
            <person name="Grigoriev I.V."/>
        </authorList>
    </citation>
    <scope>NUCLEOTIDE SEQUENCE</scope>
    <source>
        <strain evidence="3">CCBAS 213</strain>
    </source>
</reference>
<gene>
    <name evidence="3" type="ORF">EV420DRAFT_1184460</name>
</gene>
<feature type="compositionally biased region" description="Basic and acidic residues" evidence="1">
    <location>
        <begin position="183"/>
        <end position="194"/>
    </location>
</feature>
<evidence type="ECO:0000313" key="4">
    <source>
        <dbReference type="Proteomes" id="UP001175211"/>
    </source>
</evidence>
<feature type="region of interest" description="Disordered" evidence="1">
    <location>
        <begin position="166"/>
        <end position="210"/>
    </location>
</feature>
<keyword evidence="4" id="KW-1185">Reference proteome</keyword>
<dbReference type="Proteomes" id="UP001175211">
    <property type="component" value="Unassembled WGS sequence"/>
</dbReference>